<dbReference type="SMART" id="SM00184">
    <property type="entry name" value="RING"/>
    <property type="match status" value="1"/>
</dbReference>
<name>C3ZYN2_BRAFL</name>
<dbReference type="PANTHER" id="PTHR24104">
    <property type="entry name" value="E3 UBIQUITIN-PROTEIN LIGASE NHLRC1-RELATED"/>
    <property type="match status" value="1"/>
</dbReference>
<dbReference type="InterPro" id="IPR011042">
    <property type="entry name" value="6-blade_b-propeller_TolB-like"/>
</dbReference>
<dbReference type="GO" id="GO:0008270">
    <property type="term" value="F:zinc ion binding"/>
    <property type="evidence" value="ECO:0007669"/>
    <property type="project" value="UniProtKB-KW"/>
</dbReference>
<gene>
    <name evidence="13" type="ORF">BRAFLDRAFT_108978</name>
</gene>
<evidence type="ECO:0000256" key="5">
    <source>
        <dbReference type="ARBA" id="ARBA00022723"/>
    </source>
</evidence>
<reference evidence="13" key="1">
    <citation type="journal article" date="2008" name="Nature">
        <title>The amphioxus genome and the evolution of the chordate karyotype.</title>
        <authorList>
            <consortium name="US DOE Joint Genome Institute (JGI-PGF)"/>
            <person name="Putnam N.H."/>
            <person name="Butts T."/>
            <person name="Ferrier D.E.K."/>
            <person name="Furlong R.F."/>
            <person name="Hellsten U."/>
            <person name="Kawashima T."/>
            <person name="Robinson-Rechavi M."/>
            <person name="Shoguchi E."/>
            <person name="Terry A."/>
            <person name="Yu J.-K."/>
            <person name="Benito-Gutierrez E.L."/>
            <person name="Dubchak I."/>
            <person name="Garcia-Fernandez J."/>
            <person name="Gibson-Brown J.J."/>
            <person name="Grigoriev I.V."/>
            <person name="Horton A.C."/>
            <person name="de Jong P.J."/>
            <person name="Jurka J."/>
            <person name="Kapitonov V.V."/>
            <person name="Kohara Y."/>
            <person name="Kuroki Y."/>
            <person name="Lindquist E."/>
            <person name="Lucas S."/>
            <person name="Osoegawa K."/>
            <person name="Pennacchio L.A."/>
            <person name="Salamov A.A."/>
            <person name="Satou Y."/>
            <person name="Sauka-Spengler T."/>
            <person name="Schmutz J."/>
            <person name="Shin-I T."/>
            <person name="Toyoda A."/>
            <person name="Bronner-Fraser M."/>
            <person name="Fujiyama A."/>
            <person name="Holland L.Z."/>
            <person name="Holland P.W.H."/>
            <person name="Satoh N."/>
            <person name="Rokhsar D.S."/>
        </authorList>
    </citation>
    <scope>NUCLEOTIDE SEQUENCE [LARGE SCALE GENOMIC DNA]</scope>
    <source>
        <strain evidence="13">S238N-H82</strain>
        <tissue evidence="13">Testes</tissue>
    </source>
</reference>
<dbReference type="PROSITE" id="PS50119">
    <property type="entry name" value="ZF_BBOX"/>
    <property type="match status" value="1"/>
</dbReference>
<dbReference type="SUPFAM" id="SSF57850">
    <property type="entry name" value="RING/U-box"/>
    <property type="match status" value="1"/>
</dbReference>
<keyword evidence="5" id="KW-0479">Metal-binding</keyword>
<dbReference type="Pfam" id="PF01436">
    <property type="entry name" value="NHL"/>
    <property type="match status" value="3"/>
</dbReference>
<feature type="repeat" description="NHL" evidence="10">
    <location>
        <begin position="535"/>
        <end position="578"/>
    </location>
</feature>
<dbReference type="EMBL" id="GG666733">
    <property type="protein sequence ID" value="EEN42334.1"/>
    <property type="molecule type" value="Genomic_DNA"/>
</dbReference>
<dbReference type="PROSITE" id="PS00518">
    <property type="entry name" value="ZF_RING_1"/>
    <property type="match status" value="1"/>
</dbReference>
<evidence type="ECO:0000259" key="12">
    <source>
        <dbReference type="PROSITE" id="PS50119"/>
    </source>
</evidence>
<dbReference type="GO" id="GO:0061630">
    <property type="term" value="F:ubiquitin protein ligase activity"/>
    <property type="evidence" value="ECO:0007669"/>
    <property type="project" value="UniProtKB-EC"/>
</dbReference>
<dbReference type="PROSITE" id="PS50089">
    <property type="entry name" value="ZF_RING_2"/>
    <property type="match status" value="1"/>
</dbReference>
<dbReference type="Gene3D" id="3.30.160.60">
    <property type="entry name" value="Classic Zinc Finger"/>
    <property type="match status" value="1"/>
</dbReference>
<dbReference type="EC" id="2.3.2.27" evidence="3"/>
<evidence type="ECO:0000256" key="7">
    <source>
        <dbReference type="ARBA" id="ARBA00022771"/>
    </source>
</evidence>
<accession>C3ZYN2</accession>
<feature type="domain" description="B box-type" evidence="12">
    <location>
        <begin position="97"/>
        <end position="138"/>
    </location>
</feature>
<dbReference type="InterPro" id="IPR001258">
    <property type="entry name" value="NHL_repeat"/>
</dbReference>
<organism>
    <name type="scientific">Branchiostoma floridae</name>
    <name type="common">Florida lancelet</name>
    <name type="synonym">Amphioxus</name>
    <dbReference type="NCBI Taxonomy" id="7739"/>
    <lineage>
        <taxon>Eukaryota</taxon>
        <taxon>Metazoa</taxon>
        <taxon>Chordata</taxon>
        <taxon>Cephalochordata</taxon>
        <taxon>Leptocardii</taxon>
        <taxon>Amphioxiformes</taxon>
        <taxon>Branchiostomatidae</taxon>
        <taxon>Branchiostoma</taxon>
    </lineage>
</organism>
<dbReference type="Gene3D" id="2.120.10.30">
    <property type="entry name" value="TolB, C-terminal domain"/>
    <property type="match status" value="1"/>
</dbReference>
<evidence type="ECO:0000259" key="11">
    <source>
        <dbReference type="PROSITE" id="PS50089"/>
    </source>
</evidence>
<dbReference type="Pfam" id="PF00643">
    <property type="entry name" value="zf-B_box"/>
    <property type="match status" value="1"/>
</dbReference>
<proteinExistence type="inferred from homology"/>
<evidence type="ECO:0000256" key="1">
    <source>
        <dbReference type="ARBA" id="ARBA00000900"/>
    </source>
</evidence>
<evidence type="ECO:0000256" key="4">
    <source>
        <dbReference type="ARBA" id="ARBA00022553"/>
    </source>
</evidence>
<dbReference type="InterPro" id="IPR027370">
    <property type="entry name" value="Znf-RING_euk"/>
</dbReference>
<dbReference type="eggNOG" id="KOG2177">
    <property type="taxonomic scope" value="Eukaryota"/>
</dbReference>
<dbReference type="Gene3D" id="3.30.40.10">
    <property type="entry name" value="Zinc/RING finger domain, C3HC4 (zinc finger)"/>
    <property type="match status" value="1"/>
</dbReference>
<dbReference type="InterPro" id="IPR050952">
    <property type="entry name" value="TRIM-NHL_E3_ligases"/>
</dbReference>
<dbReference type="InterPro" id="IPR001841">
    <property type="entry name" value="Znf_RING"/>
</dbReference>
<evidence type="ECO:0000256" key="3">
    <source>
        <dbReference type="ARBA" id="ARBA00012483"/>
    </source>
</evidence>
<feature type="repeat" description="NHL" evidence="10">
    <location>
        <begin position="488"/>
        <end position="531"/>
    </location>
</feature>
<dbReference type="Pfam" id="PF13445">
    <property type="entry name" value="zf-RING_UBOX"/>
    <property type="match status" value="1"/>
</dbReference>
<comment type="catalytic activity">
    <reaction evidence="1">
        <text>S-ubiquitinyl-[E2 ubiquitin-conjugating enzyme]-L-cysteine + [acceptor protein]-L-lysine = [E2 ubiquitin-conjugating enzyme]-L-cysteine + N(6)-ubiquitinyl-[acceptor protein]-L-lysine.</text>
        <dbReference type="EC" id="2.3.2.27"/>
    </reaction>
</comment>
<evidence type="ECO:0000256" key="6">
    <source>
        <dbReference type="ARBA" id="ARBA00022737"/>
    </source>
</evidence>
<dbReference type="InterPro" id="IPR000315">
    <property type="entry name" value="Znf_B-box"/>
</dbReference>
<evidence type="ECO:0000256" key="8">
    <source>
        <dbReference type="ARBA" id="ARBA00022833"/>
    </source>
</evidence>
<protein>
    <recommendedName>
        <fullName evidence="3">RING-type E3 ubiquitin transferase</fullName>
        <ecNumber evidence="3">2.3.2.27</ecNumber>
    </recommendedName>
</protein>
<sequence>MAAAQSSLGETIKDDVTCSICLELINRPKMLPCQHTFCQNCLQEFAGREVTFECPYCRLPVNLPSEGVEGLPGNLLITSLCERLKKQELSKETREEFEGNRCSFHPSLELQLYCKPCHLPVCELCLEETHDSHLTTTIARGAKDRKPKIQALIKDGRNIMKTYSDLSKQEEAMNNQKQQTDRSINLACNQMVQKLMQRRDYLLSEAEQHHIKNLERIHNGRVLRKELSDACDQAEQALQHGGSRFLTQENILTKVVGKHQVDGKAALTPVQTQPAVFQPTDTPVPILGHVKIRSLPSVPVPATTASSNNKTRGEDQSVRHIYQSTESFGTQGSKKGEHNNPRGIAVSEEGEIFVADQKNQRIQVITIHQDDRYSVRQFPTFLSDEQKMAPHDIAMDSEEKLWVVGDTNSADFAVQYDKQGIWVLRKIQLEDTKWTRGIAVDPRKNHILITQTTGDGDNKHGEVLVFTPDGVKVRTVGAAHDHGKWKKIRQLVGPGDVQQGLKFPQYIAVDRKGNILVSDNENHCIYMYNKYGKFLFSFGGEESGEGQLEDPKGICIDKSGNIIVADKEKGQSELFDNKGNFLRHIKVADEVPQAVAVTKQGHLVVTDCVNHKVVMFVEE</sequence>
<feature type="repeat" description="NHL" evidence="10">
    <location>
        <begin position="325"/>
        <end position="368"/>
    </location>
</feature>
<keyword evidence="4" id="KW-0597">Phosphoprotein</keyword>
<dbReference type="SUPFAM" id="SSF101898">
    <property type="entry name" value="NHL repeat"/>
    <property type="match status" value="1"/>
</dbReference>
<dbReference type="CDD" id="cd05819">
    <property type="entry name" value="NHL"/>
    <property type="match status" value="1"/>
</dbReference>
<feature type="domain" description="RING-type" evidence="11">
    <location>
        <begin position="18"/>
        <end position="58"/>
    </location>
</feature>
<dbReference type="InterPro" id="IPR017907">
    <property type="entry name" value="Znf_RING_CS"/>
</dbReference>
<evidence type="ECO:0000256" key="9">
    <source>
        <dbReference type="PROSITE-ProRule" id="PRU00024"/>
    </source>
</evidence>
<keyword evidence="6" id="KW-0677">Repeat</keyword>
<dbReference type="SUPFAM" id="SSF57845">
    <property type="entry name" value="B-box zinc-binding domain"/>
    <property type="match status" value="1"/>
</dbReference>
<dbReference type="PANTHER" id="PTHR24104:SF50">
    <property type="entry name" value="SMP-30_GLUCONOLACTONASE_LRE-LIKE REGION DOMAIN-CONTAINING PROTEIN"/>
    <property type="match status" value="1"/>
</dbReference>
<comment type="similarity">
    <text evidence="2">Belongs to the TRIM/RBCC family.</text>
</comment>
<keyword evidence="8" id="KW-0862">Zinc</keyword>
<keyword evidence="7 9" id="KW-0863">Zinc-finger</keyword>
<dbReference type="PROSITE" id="PS51125">
    <property type="entry name" value="NHL"/>
    <property type="match status" value="3"/>
</dbReference>
<evidence type="ECO:0000256" key="2">
    <source>
        <dbReference type="ARBA" id="ARBA00008518"/>
    </source>
</evidence>
<dbReference type="AlphaFoldDB" id="C3ZYN2"/>
<dbReference type="InterPro" id="IPR013083">
    <property type="entry name" value="Znf_RING/FYVE/PHD"/>
</dbReference>
<dbReference type="InParanoid" id="C3ZYN2"/>
<evidence type="ECO:0000313" key="13">
    <source>
        <dbReference type="EMBL" id="EEN42334.1"/>
    </source>
</evidence>
<evidence type="ECO:0000256" key="10">
    <source>
        <dbReference type="PROSITE-ProRule" id="PRU00504"/>
    </source>
</evidence>